<sequence>MNITRMPRGWARQRDNFNCSSNNSHSSSNASCSSSSAIPPPPSSELCALIRFAYKLGSTVHSNNSDVRREAELLMSLSCSSPVQAGDGGEGHNNNNISIGHQHQYQHCDSSKESVDRDFLSMTMDESSSSSSSSLSTGRITPTHSVTSISSGGSRRDTFCFTCPSLSLDNTQPGTNTNSSSSNPGSMLSRTLKVDDQDAMRLSSEAMARNVIESFQKAIDWRIQSWVDSLSRVLVIKEMQLRNFVADKGNGIKHKEVYLQRLQKERLFYSNEAILITALGKIKGKIQVHEATTAFKVLNKVSQVDEAGSPLKKRRKGEEEDRTGLEKGEYVYDVVHILEMQCSLNISTPAGNLRVDVNVPGKIEGTFFTGEDDEDKLTDVTIPLNTDMMASMIEKCSRIAVRVSTEALLKGEQQDDIGATTPEVQTTPKILLAAQPSPLKTKATPGDIAFSPLVTRTPKRKAVDDRNVSGLMVITPARNTDSSLSSFGESRDSDVDPIRLQIPNNFIQSESGILQPHASRPSSSGTNMNMNIPAPRTKLKLDFAARLPPKKQLLRQKMQAAALITPLQTKAPEYIQRGKGPNLPVLVEAAYAVMKK</sequence>
<protein>
    <submittedName>
        <fullName evidence="2">Uncharacterized protein</fullName>
    </submittedName>
</protein>
<accession>A0A7S4ATT4</accession>
<organism evidence="2">
    <name type="scientific">Pseudo-nitzschia australis</name>
    <dbReference type="NCBI Taxonomy" id="44445"/>
    <lineage>
        <taxon>Eukaryota</taxon>
        <taxon>Sar</taxon>
        <taxon>Stramenopiles</taxon>
        <taxon>Ochrophyta</taxon>
        <taxon>Bacillariophyta</taxon>
        <taxon>Bacillariophyceae</taxon>
        <taxon>Bacillariophycidae</taxon>
        <taxon>Bacillariales</taxon>
        <taxon>Bacillariaceae</taxon>
        <taxon>Pseudo-nitzschia</taxon>
    </lineage>
</organism>
<gene>
    <name evidence="2" type="ORF">PAUS00366_LOCUS19396</name>
</gene>
<evidence type="ECO:0000313" key="2">
    <source>
        <dbReference type="EMBL" id="CAE0726639.1"/>
    </source>
</evidence>
<feature type="compositionally biased region" description="Low complexity" evidence="1">
    <location>
        <begin position="127"/>
        <end position="136"/>
    </location>
</feature>
<evidence type="ECO:0000256" key="1">
    <source>
        <dbReference type="SAM" id="MobiDB-lite"/>
    </source>
</evidence>
<feature type="compositionally biased region" description="Polar residues" evidence="1">
    <location>
        <begin position="137"/>
        <end position="153"/>
    </location>
</feature>
<dbReference type="EMBL" id="HBIX01028777">
    <property type="protein sequence ID" value="CAE0726639.1"/>
    <property type="molecule type" value="Transcribed_RNA"/>
</dbReference>
<name>A0A7S4ATT4_9STRA</name>
<feature type="region of interest" description="Disordered" evidence="1">
    <location>
        <begin position="170"/>
        <end position="190"/>
    </location>
</feature>
<proteinExistence type="predicted"/>
<feature type="region of interest" description="Disordered" evidence="1">
    <location>
        <begin position="122"/>
        <end position="154"/>
    </location>
</feature>
<reference evidence="2" key="1">
    <citation type="submission" date="2021-01" db="EMBL/GenBank/DDBJ databases">
        <authorList>
            <person name="Corre E."/>
            <person name="Pelletier E."/>
            <person name="Niang G."/>
            <person name="Scheremetjew M."/>
            <person name="Finn R."/>
            <person name="Kale V."/>
            <person name="Holt S."/>
            <person name="Cochrane G."/>
            <person name="Meng A."/>
            <person name="Brown T."/>
            <person name="Cohen L."/>
        </authorList>
    </citation>
    <scope>NUCLEOTIDE SEQUENCE</scope>
    <source>
        <strain evidence="2">10249 10 AB</strain>
    </source>
</reference>
<dbReference type="AlphaFoldDB" id="A0A7S4ATT4"/>
<feature type="compositionally biased region" description="Low complexity" evidence="1">
    <location>
        <begin position="173"/>
        <end position="186"/>
    </location>
</feature>